<proteinExistence type="predicted"/>
<feature type="transmembrane region" description="Helical" evidence="1">
    <location>
        <begin position="93"/>
        <end position="122"/>
    </location>
</feature>
<feature type="transmembrane region" description="Helical" evidence="1">
    <location>
        <begin position="614"/>
        <end position="633"/>
    </location>
</feature>
<feature type="transmembrane region" description="Helical" evidence="1">
    <location>
        <begin position="255"/>
        <end position="281"/>
    </location>
</feature>
<dbReference type="EMBL" id="QZKU01000042">
    <property type="protein sequence ID" value="RJP23855.1"/>
    <property type="molecule type" value="Genomic_DNA"/>
</dbReference>
<evidence type="ECO:0000313" key="2">
    <source>
        <dbReference type="EMBL" id="RJP23855.1"/>
    </source>
</evidence>
<feature type="transmembrane region" description="Helical" evidence="1">
    <location>
        <begin position="204"/>
        <end position="221"/>
    </location>
</feature>
<evidence type="ECO:0008006" key="4">
    <source>
        <dbReference type="Google" id="ProtNLM"/>
    </source>
</evidence>
<dbReference type="AlphaFoldDB" id="A0A3A4NZ58"/>
<keyword evidence="1" id="KW-0812">Transmembrane</keyword>
<evidence type="ECO:0000313" key="3">
    <source>
        <dbReference type="Proteomes" id="UP000265882"/>
    </source>
</evidence>
<feature type="transmembrane region" description="Helical" evidence="1">
    <location>
        <begin position="37"/>
        <end position="57"/>
    </location>
</feature>
<comment type="caution">
    <text evidence="2">The sequence shown here is derived from an EMBL/GenBank/DDBJ whole genome shotgun (WGS) entry which is preliminary data.</text>
</comment>
<organism evidence="2 3">
    <name type="scientific">Abyssobacteria bacterium (strain SURF_5)</name>
    <dbReference type="NCBI Taxonomy" id="2093360"/>
    <lineage>
        <taxon>Bacteria</taxon>
        <taxon>Pseudomonadati</taxon>
        <taxon>Candidatus Hydrogenedentota</taxon>
        <taxon>Candidatus Abyssobacteria</taxon>
    </lineage>
</organism>
<feature type="transmembrane region" description="Helical" evidence="1">
    <location>
        <begin position="6"/>
        <end position="25"/>
    </location>
</feature>
<keyword evidence="1" id="KW-0472">Membrane</keyword>
<name>A0A3A4NZ58_ABYX5</name>
<feature type="transmembrane region" description="Helical" evidence="1">
    <location>
        <begin position="426"/>
        <end position="446"/>
    </location>
</feature>
<feature type="transmembrane region" description="Helical" evidence="1">
    <location>
        <begin position="227"/>
        <end position="243"/>
    </location>
</feature>
<evidence type="ECO:0000256" key="1">
    <source>
        <dbReference type="SAM" id="Phobius"/>
    </source>
</evidence>
<feature type="transmembrane region" description="Helical" evidence="1">
    <location>
        <begin position="466"/>
        <end position="485"/>
    </location>
</feature>
<feature type="transmembrane region" description="Helical" evidence="1">
    <location>
        <begin position="506"/>
        <end position="524"/>
    </location>
</feature>
<keyword evidence="1" id="KW-1133">Transmembrane helix</keyword>
<feature type="transmembrane region" description="Helical" evidence="1">
    <location>
        <begin position="173"/>
        <end position="197"/>
    </location>
</feature>
<feature type="transmembrane region" description="Helical" evidence="1">
    <location>
        <begin position="63"/>
        <end position="81"/>
    </location>
</feature>
<accession>A0A3A4NZ58</accession>
<feature type="transmembrane region" description="Helical" evidence="1">
    <location>
        <begin position="337"/>
        <end position="361"/>
    </location>
</feature>
<dbReference type="Proteomes" id="UP000265882">
    <property type="component" value="Unassembled WGS sequence"/>
</dbReference>
<feature type="transmembrane region" description="Helical" evidence="1">
    <location>
        <begin position="530"/>
        <end position="548"/>
    </location>
</feature>
<feature type="transmembrane region" description="Helical" evidence="1">
    <location>
        <begin position="560"/>
        <end position="581"/>
    </location>
</feature>
<feature type="transmembrane region" description="Helical" evidence="1">
    <location>
        <begin position="296"/>
        <end position="316"/>
    </location>
</feature>
<reference evidence="2 3" key="1">
    <citation type="journal article" date="2017" name="ISME J.">
        <title>Energy and carbon metabolisms in a deep terrestrial subsurface fluid microbial community.</title>
        <authorList>
            <person name="Momper L."/>
            <person name="Jungbluth S.P."/>
            <person name="Lee M.D."/>
            <person name="Amend J.P."/>
        </authorList>
    </citation>
    <scope>NUCLEOTIDE SEQUENCE [LARGE SCALE GENOMIC DNA]</scope>
    <source>
        <strain evidence="2">SURF_5</strain>
    </source>
</reference>
<gene>
    <name evidence="2" type="ORF">C4520_05280</name>
</gene>
<protein>
    <recommendedName>
        <fullName evidence="4">Glycosyltransferase RgtA/B/C/D-like domain-containing protein</fullName>
    </recommendedName>
</protein>
<feature type="transmembrane region" description="Helical" evidence="1">
    <location>
        <begin position="381"/>
        <end position="406"/>
    </location>
</feature>
<sequence>MREIIHIMITLAAIALAYAAPFFHLRRLNRFSSIDAAVLAPAAASLLIGGIAFVTHALGLPQFALHTLILALMVLSIIPALRGTTGPEKTYRLPLVIGTLFLALILLLQAAFPIYLGGFWYFDWWQHYSLSQMYLGKITHDHLWLGMYNFASRTPLLNLNTAFFLSIFGDHFWVYQLAASLLNSIFVLPAFALCAHLTGRKRTLLIMAALFFSPSLVHNSWYPWPKLFAAYFALAAAYFYLINRKQHRFPDIQAALPVFVLIWAGFLAHQSSLFSTVVILVDMFLPAVKREPARALRMGIACVVCFFIIDGIWFAWSTRFFGVAGTFLSYYERPAAVGGLAGYVTLFTYHVLAAMFSPLFLYDIAGQNLDYLRFLQNLQALSYNSVFGIGTATLFASALAAIVYRISRTREDAPFVQSLHGKRVRLPLLVLSLWAALIAGFLLAGQNFGQNFFPRYFNHPDFARKMFAGYFGAGAVALGLAFFALSVKKRSSAERIPDDDKLAGAYLLYWMAIAGYLGGIITVHEIYIHGTISAGSATAVVLTLLFLARIAADFPRKLKLLLVLPIMAENLLILWFPLLIIRNNWGWAGEKNWALKEQNQLSFLADILADHWKMLGVAGIVLQATLLSIWALAKTKNKGEESGRSIT</sequence>